<dbReference type="PANTHER" id="PTHR43798">
    <property type="entry name" value="MONOACYLGLYCEROL LIPASE"/>
    <property type="match status" value="1"/>
</dbReference>
<sequence length="293" mass="32723">MRASIRGTEIYFDVEGMGLVPDGNTMRERPVAMVIHGGPGGDHSGFKPGYTPLSERMQLVYFDHRGQGRSSKKDPESWNLDENVEDMEALRRHLGLGPVVSIGTSYGGMVAQAHAARYPEAVSHLVLVVTASHGGFVPRAQRIIEETGTPEQRRVCDMLWDGAFRTVEEVRHYYEVMGPRYSRRYDPAAGAAGRMRTLHEPEALNRAFRPGGFLRSFDLRPELARITAPTLILAGRHDWICAPEFSEEIHRLIPGSDLRIFENSSHSIRADEPEALVDAIRGFVVHNRGRRAG</sequence>
<dbReference type="PANTHER" id="PTHR43798:SF33">
    <property type="entry name" value="HYDROLASE, PUTATIVE (AFU_ORTHOLOGUE AFUA_2G14860)-RELATED"/>
    <property type="match status" value="1"/>
</dbReference>
<reference evidence="4 5" key="1">
    <citation type="submission" date="2016-05" db="EMBL/GenBank/DDBJ databases">
        <title>Complete Genome and Methylome Analysis of Psychrotrophic Bacterial Isolates from Antarctic Lake Untersee.</title>
        <authorList>
            <person name="Fomenkov A."/>
            <person name="Akimov V.N."/>
            <person name="Vasilyeva L.V."/>
            <person name="Andersen D."/>
            <person name="Vincze T."/>
            <person name="Roberts R.J."/>
        </authorList>
    </citation>
    <scope>NUCLEOTIDE SEQUENCE [LARGE SCALE GENOMIC DNA]</scope>
    <source>
        <strain evidence="4 5">U14-5</strain>
    </source>
</reference>
<proteinExistence type="inferred from homology"/>
<organism evidence="4 5">
    <name type="scientific">Roseomonas gilardii</name>
    <dbReference type="NCBI Taxonomy" id="257708"/>
    <lineage>
        <taxon>Bacteria</taxon>
        <taxon>Pseudomonadati</taxon>
        <taxon>Pseudomonadota</taxon>
        <taxon>Alphaproteobacteria</taxon>
        <taxon>Acetobacterales</taxon>
        <taxon>Roseomonadaceae</taxon>
        <taxon>Roseomonas</taxon>
    </lineage>
</organism>
<evidence type="ECO:0000256" key="2">
    <source>
        <dbReference type="ARBA" id="ARBA00022801"/>
    </source>
</evidence>
<evidence type="ECO:0000313" key="4">
    <source>
        <dbReference type="EMBL" id="APT56340.1"/>
    </source>
</evidence>
<dbReference type="AlphaFoldDB" id="A0A1L7ACA5"/>
<keyword evidence="2" id="KW-0378">Hydrolase</keyword>
<evidence type="ECO:0000259" key="3">
    <source>
        <dbReference type="Pfam" id="PF00561"/>
    </source>
</evidence>
<gene>
    <name evidence="4" type="ORF">RGI145_03665</name>
</gene>
<dbReference type="GO" id="GO:0016020">
    <property type="term" value="C:membrane"/>
    <property type="evidence" value="ECO:0007669"/>
    <property type="project" value="TreeGrafter"/>
</dbReference>
<dbReference type="InterPro" id="IPR029058">
    <property type="entry name" value="AB_hydrolase_fold"/>
</dbReference>
<accession>A0A1L7ACA5</accession>
<name>A0A1L7ACA5_9PROT</name>
<dbReference type="GO" id="GO:0004177">
    <property type="term" value="F:aminopeptidase activity"/>
    <property type="evidence" value="ECO:0007669"/>
    <property type="project" value="UniProtKB-KW"/>
</dbReference>
<dbReference type="RefSeq" id="WP_075797284.1">
    <property type="nucleotide sequence ID" value="NZ_CP015583.1"/>
</dbReference>
<dbReference type="Proteomes" id="UP000185494">
    <property type="component" value="Chromosome 1"/>
</dbReference>
<keyword evidence="4" id="KW-0031">Aminopeptidase</keyword>
<dbReference type="PRINTS" id="PR00793">
    <property type="entry name" value="PROAMNOPTASE"/>
</dbReference>
<dbReference type="KEGG" id="rgi:RGI145_03665"/>
<dbReference type="InterPro" id="IPR050266">
    <property type="entry name" value="AB_hydrolase_sf"/>
</dbReference>
<comment type="similarity">
    <text evidence="1">Belongs to the peptidase S33 family.</text>
</comment>
<dbReference type="Pfam" id="PF00561">
    <property type="entry name" value="Abhydrolase_1"/>
    <property type="match status" value="1"/>
</dbReference>
<dbReference type="SUPFAM" id="SSF53474">
    <property type="entry name" value="alpha/beta-Hydrolases"/>
    <property type="match status" value="1"/>
</dbReference>
<keyword evidence="4" id="KW-0645">Protease</keyword>
<dbReference type="PRINTS" id="PR00111">
    <property type="entry name" value="ABHYDROLASE"/>
</dbReference>
<dbReference type="EMBL" id="CP015583">
    <property type="protein sequence ID" value="APT56340.1"/>
    <property type="molecule type" value="Genomic_DNA"/>
</dbReference>
<feature type="domain" description="AB hydrolase-1" evidence="3">
    <location>
        <begin position="33"/>
        <end position="268"/>
    </location>
</feature>
<dbReference type="Gene3D" id="3.40.50.1820">
    <property type="entry name" value="alpha/beta hydrolase"/>
    <property type="match status" value="1"/>
</dbReference>
<dbReference type="GO" id="GO:0006508">
    <property type="term" value="P:proteolysis"/>
    <property type="evidence" value="ECO:0007669"/>
    <property type="project" value="InterPro"/>
</dbReference>
<dbReference type="InterPro" id="IPR000073">
    <property type="entry name" value="AB_hydrolase_1"/>
</dbReference>
<protein>
    <submittedName>
        <fullName evidence="4">Prolyl aminopeptidase</fullName>
    </submittedName>
</protein>
<dbReference type="InterPro" id="IPR002410">
    <property type="entry name" value="Peptidase_S33"/>
</dbReference>
<dbReference type="STRING" id="257708.RGI145_03665"/>
<evidence type="ECO:0000256" key="1">
    <source>
        <dbReference type="ARBA" id="ARBA00010088"/>
    </source>
</evidence>
<evidence type="ECO:0000313" key="5">
    <source>
        <dbReference type="Proteomes" id="UP000185494"/>
    </source>
</evidence>
<dbReference type="eggNOG" id="COG2267">
    <property type="taxonomic scope" value="Bacteria"/>
</dbReference>